<gene>
    <name evidence="3" type="ORF">NEMVEDRAFT_v1g199899</name>
</gene>
<evidence type="ECO:0000313" key="4">
    <source>
        <dbReference type="Proteomes" id="UP000001593"/>
    </source>
</evidence>
<evidence type="ECO:0008006" key="5">
    <source>
        <dbReference type="Google" id="ProtNLM"/>
    </source>
</evidence>
<evidence type="ECO:0000256" key="2">
    <source>
        <dbReference type="SAM" id="SignalP"/>
    </source>
</evidence>
<accession>A7RNY0</accession>
<dbReference type="Proteomes" id="UP000001593">
    <property type="component" value="Unassembled WGS sequence"/>
</dbReference>
<feature type="signal peptide" evidence="2">
    <location>
        <begin position="1"/>
        <end position="27"/>
    </location>
</feature>
<evidence type="ECO:0000313" key="3">
    <source>
        <dbReference type="EMBL" id="EDO46757.1"/>
    </source>
</evidence>
<dbReference type="EMBL" id="DS469524">
    <property type="protein sequence ID" value="EDO46757.1"/>
    <property type="molecule type" value="Genomic_DNA"/>
</dbReference>
<reference evidence="3 4" key="1">
    <citation type="journal article" date="2007" name="Science">
        <title>Sea anemone genome reveals ancestral eumetazoan gene repertoire and genomic organization.</title>
        <authorList>
            <person name="Putnam N.H."/>
            <person name="Srivastava M."/>
            <person name="Hellsten U."/>
            <person name="Dirks B."/>
            <person name="Chapman J."/>
            <person name="Salamov A."/>
            <person name="Terry A."/>
            <person name="Shapiro H."/>
            <person name="Lindquist E."/>
            <person name="Kapitonov V.V."/>
            <person name="Jurka J."/>
            <person name="Genikhovich G."/>
            <person name="Grigoriev I.V."/>
            <person name="Lucas S.M."/>
            <person name="Steele R.E."/>
            <person name="Finnerty J.R."/>
            <person name="Technau U."/>
            <person name="Martindale M.Q."/>
            <person name="Rokhsar D.S."/>
        </authorList>
    </citation>
    <scope>NUCLEOTIDE SEQUENCE [LARGE SCALE GENOMIC DNA]</scope>
    <source>
        <strain evidence="4">CH2 X CH6</strain>
    </source>
</reference>
<dbReference type="STRING" id="45351.A7RNY0"/>
<proteinExistence type="predicted"/>
<sequence>MAERKSNRYETLWIVLALLCFARTTHCGLFPDLLDLAEFKPITASSICGLNGATRLCKSSEKASSVQVCEENTCEFECCANCNNSKPIPSNIGENSRGNVIPPDGEPRNGSSDPSFVFEASSSSYLQPRSVPYIDYVSLGFTLSLWMKQKAGNKG</sequence>
<name>A7RNY0_NEMVE</name>
<dbReference type="AlphaFoldDB" id="A7RNY0"/>
<feature type="region of interest" description="Disordered" evidence="1">
    <location>
        <begin position="93"/>
        <end position="113"/>
    </location>
</feature>
<keyword evidence="4" id="KW-1185">Reference proteome</keyword>
<dbReference type="Gene3D" id="2.60.120.260">
    <property type="entry name" value="Galactose-binding domain-like"/>
    <property type="match status" value="1"/>
</dbReference>
<dbReference type="PhylomeDB" id="A7RNY0"/>
<evidence type="ECO:0000256" key="1">
    <source>
        <dbReference type="SAM" id="MobiDB-lite"/>
    </source>
</evidence>
<organism evidence="3 4">
    <name type="scientific">Nematostella vectensis</name>
    <name type="common">Starlet sea anemone</name>
    <dbReference type="NCBI Taxonomy" id="45351"/>
    <lineage>
        <taxon>Eukaryota</taxon>
        <taxon>Metazoa</taxon>
        <taxon>Cnidaria</taxon>
        <taxon>Anthozoa</taxon>
        <taxon>Hexacorallia</taxon>
        <taxon>Actiniaria</taxon>
        <taxon>Edwardsiidae</taxon>
        <taxon>Nematostella</taxon>
    </lineage>
</organism>
<feature type="chain" id="PRO_5002711428" description="SREBP regulating gene protein" evidence="2">
    <location>
        <begin position="28"/>
        <end position="155"/>
    </location>
</feature>
<dbReference type="HOGENOM" id="CLU_1697612_0_0_1"/>
<protein>
    <recommendedName>
        <fullName evidence="5">SREBP regulating gene protein</fullName>
    </recommendedName>
</protein>
<dbReference type="InParanoid" id="A7RNY0"/>
<keyword evidence="2" id="KW-0732">Signal</keyword>